<name>A0AAD7RRG6_9TELE</name>
<accession>A0AAD7RRG6</accession>
<reference evidence="2" key="1">
    <citation type="journal article" date="2023" name="Science">
        <title>Genome structures resolve the early diversification of teleost fishes.</title>
        <authorList>
            <person name="Parey E."/>
            <person name="Louis A."/>
            <person name="Montfort J."/>
            <person name="Bouchez O."/>
            <person name="Roques C."/>
            <person name="Iampietro C."/>
            <person name="Lluch J."/>
            <person name="Castinel A."/>
            <person name="Donnadieu C."/>
            <person name="Desvignes T."/>
            <person name="Floi Bucao C."/>
            <person name="Jouanno E."/>
            <person name="Wen M."/>
            <person name="Mejri S."/>
            <person name="Dirks R."/>
            <person name="Jansen H."/>
            <person name="Henkel C."/>
            <person name="Chen W.J."/>
            <person name="Zahm M."/>
            <person name="Cabau C."/>
            <person name="Klopp C."/>
            <person name="Thompson A.W."/>
            <person name="Robinson-Rechavi M."/>
            <person name="Braasch I."/>
            <person name="Lecointre G."/>
            <person name="Bobe J."/>
            <person name="Postlethwait J.H."/>
            <person name="Berthelot C."/>
            <person name="Roest Crollius H."/>
            <person name="Guiguen Y."/>
        </authorList>
    </citation>
    <scope>NUCLEOTIDE SEQUENCE</scope>
    <source>
        <strain evidence="2">NC1722</strain>
    </source>
</reference>
<comment type="caution">
    <text evidence="2">The sequence shown here is derived from an EMBL/GenBank/DDBJ whole genome shotgun (WGS) entry which is preliminary data.</text>
</comment>
<evidence type="ECO:0000313" key="2">
    <source>
        <dbReference type="EMBL" id="KAJ8388967.1"/>
    </source>
</evidence>
<dbReference type="Proteomes" id="UP001221898">
    <property type="component" value="Unassembled WGS sequence"/>
</dbReference>
<keyword evidence="3" id="KW-1185">Reference proteome</keyword>
<dbReference type="AlphaFoldDB" id="A0AAD7RRG6"/>
<proteinExistence type="predicted"/>
<feature type="region of interest" description="Disordered" evidence="1">
    <location>
        <begin position="21"/>
        <end position="63"/>
    </location>
</feature>
<organism evidence="2 3">
    <name type="scientific">Aldrovandia affinis</name>
    <dbReference type="NCBI Taxonomy" id="143900"/>
    <lineage>
        <taxon>Eukaryota</taxon>
        <taxon>Metazoa</taxon>
        <taxon>Chordata</taxon>
        <taxon>Craniata</taxon>
        <taxon>Vertebrata</taxon>
        <taxon>Euteleostomi</taxon>
        <taxon>Actinopterygii</taxon>
        <taxon>Neopterygii</taxon>
        <taxon>Teleostei</taxon>
        <taxon>Notacanthiformes</taxon>
        <taxon>Halosauridae</taxon>
        <taxon>Aldrovandia</taxon>
    </lineage>
</organism>
<protein>
    <submittedName>
        <fullName evidence="2">Uncharacterized protein</fullName>
    </submittedName>
</protein>
<dbReference type="EMBL" id="JAINUG010000188">
    <property type="protein sequence ID" value="KAJ8388967.1"/>
    <property type="molecule type" value="Genomic_DNA"/>
</dbReference>
<evidence type="ECO:0000256" key="1">
    <source>
        <dbReference type="SAM" id="MobiDB-lite"/>
    </source>
</evidence>
<gene>
    <name evidence="2" type="ORF">AAFF_G00125280</name>
</gene>
<evidence type="ECO:0000313" key="3">
    <source>
        <dbReference type="Proteomes" id="UP001221898"/>
    </source>
</evidence>
<feature type="compositionally biased region" description="Low complexity" evidence="1">
    <location>
        <begin position="29"/>
        <end position="39"/>
    </location>
</feature>
<sequence length="133" mass="15005">MSPTVAFGFTDSARWELGICHPDRGGPAGDAPRGAPIDASGVGRRPIASPTRKRLCGDRRGRRNYPEFRNPFQPAHFRVIVVERSKRVEYTKCWYGCRMAHHPRSPSPTPCQRRKYKTSLLDSTGMENLLLLP</sequence>